<name>A0AAW0GTH1_9APHY</name>
<proteinExistence type="predicted"/>
<dbReference type="EMBL" id="JASBNA010000002">
    <property type="protein sequence ID" value="KAK7695267.1"/>
    <property type="molecule type" value="Genomic_DNA"/>
</dbReference>
<dbReference type="PANTHER" id="PTHR39477">
    <property type="entry name" value="CHROMOSOME 8, WHOLE GENOME SHOTGUN SEQUENCE"/>
    <property type="match status" value="1"/>
</dbReference>
<dbReference type="Pfam" id="PF24845">
    <property type="entry name" value="DUF7721"/>
    <property type="match status" value="1"/>
</dbReference>
<dbReference type="InterPro" id="IPR056138">
    <property type="entry name" value="DUF7721"/>
</dbReference>
<accession>A0AAW0GTH1</accession>
<dbReference type="Proteomes" id="UP001385951">
    <property type="component" value="Unassembled WGS sequence"/>
</dbReference>
<comment type="caution">
    <text evidence="3">The sequence shown here is derived from an EMBL/GenBank/DDBJ whole genome shotgun (WGS) entry which is preliminary data.</text>
</comment>
<reference evidence="3 4" key="1">
    <citation type="submission" date="2022-09" db="EMBL/GenBank/DDBJ databases">
        <authorList>
            <person name="Palmer J.M."/>
        </authorList>
    </citation>
    <scope>NUCLEOTIDE SEQUENCE [LARGE SCALE GENOMIC DNA]</scope>
    <source>
        <strain evidence="3 4">DSM 7382</strain>
    </source>
</reference>
<feature type="compositionally biased region" description="Polar residues" evidence="1">
    <location>
        <begin position="16"/>
        <end position="26"/>
    </location>
</feature>
<evidence type="ECO:0000256" key="1">
    <source>
        <dbReference type="SAM" id="MobiDB-lite"/>
    </source>
</evidence>
<evidence type="ECO:0000259" key="2">
    <source>
        <dbReference type="Pfam" id="PF24845"/>
    </source>
</evidence>
<keyword evidence="4" id="KW-1185">Reference proteome</keyword>
<dbReference type="AlphaFoldDB" id="A0AAW0GTH1"/>
<protein>
    <recommendedName>
        <fullName evidence="2">DUF7721 domain-containing protein</fullName>
    </recommendedName>
</protein>
<organism evidence="3 4">
    <name type="scientific">Cerrena zonata</name>
    <dbReference type="NCBI Taxonomy" id="2478898"/>
    <lineage>
        <taxon>Eukaryota</taxon>
        <taxon>Fungi</taxon>
        <taxon>Dikarya</taxon>
        <taxon>Basidiomycota</taxon>
        <taxon>Agaricomycotina</taxon>
        <taxon>Agaricomycetes</taxon>
        <taxon>Polyporales</taxon>
        <taxon>Cerrenaceae</taxon>
        <taxon>Cerrena</taxon>
    </lineage>
</organism>
<evidence type="ECO:0000313" key="4">
    <source>
        <dbReference type="Proteomes" id="UP001385951"/>
    </source>
</evidence>
<sequence>MDNFINLAKQGMQAYSEHSGSNQDVSKTGGHEYNSPHHSQQGSGGGRPEFDDDEVVNTASRAGSGESSMFSQALGFLKQNQGEHDRPIDEDHVVKAHQQAYEKGDASGLSASSLGGAAALQVLKQFTSGGSGGSGSSSGGGSKSQLISLAMAEATKLFDKSGGAASGNKQDAVNGAAMTVMKLLVQSKFSGATGGSNSGGLGGLMSLANKFL</sequence>
<dbReference type="PANTHER" id="PTHR39477:SF1">
    <property type="entry name" value="BETA-FLANKING PROTEIN"/>
    <property type="match status" value="1"/>
</dbReference>
<feature type="region of interest" description="Disordered" evidence="1">
    <location>
        <begin position="8"/>
        <end position="53"/>
    </location>
</feature>
<gene>
    <name evidence="3" type="ORF">QCA50_002457</name>
</gene>
<feature type="domain" description="DUF7721" evidence="2">
    <location>
        <begin position="51"/>
        <end position="131"/>
    </location>
</feature>
<evidence type="ECO:0000313" key="3">
    <source>
        <dbReference type="EMBL" id="KAK7695267.1"/>
    </source>
</evidence>